<dbReference type="EMBL" id="CP014504">
    <property type="protein sequence ID" value="AMP98046.1"/>
    <property type="molecule type" value="Genomic_DNA"/>
</dbReference>
<feature type="transmembrane region" description="Helical" evidence="2">
    <location>
        <begin position="44"/>
        <end position="64"/>
    </location>
</feature>
<organism evidence="3 4">
    <name type="scientific">Pedobacter cryoconitis</name>
    <dbReference type="NCBI Taxonomy" id="188932"/>
    <lineage>
        <taxon>Bacteria</taxon>
        <taxon>Pseudomonadati</taxon>
        <taxon>Bacteroidota</taxon>
        <taxon>Sphingobacteriia</taxon>
        <taxon>Sphingobacteriales</taxon>
        <taxon>Sphingobacteriaceae</taxon>
        <taxon>Pedobacter</taxon>
    </lineage>
</organism>
<dbReference type="KEGG" id="pcm:AY601_1119"/>
<name>A0A127V9M3_9SPHI</name>
<keyword evidence="1" id="KW-0175">Coiled coil</keyword>
<dbReference type="OrthoDB" id="1247025at2"/>
<accession>A0A127V9M3</accession>
<dbReference type="PATRIC" id="fig|188932.3.peg.1156"/>
<evidence type="ECO:0000256" key="2">
    <source>
        <dbReference type="SAM" id="Phobius"/>
    </source>
</evidence>
<keyword evidence="2" id="KW-1133">Transmembrane helix</keyword>
<dbReference type="RefSeq" id="WP_068397642.1">
    <property type="nucleotide sequence ID" value="NZ_CP014504.1"/>
</dbReference>
<dbReference type="AlphaFoldDB" id="A0A127V9M3"/>
<proteinExistence type="predicted"/>
<evidence type="ECO:0000313" key="4">
    <source>
        <dbReference type="Proteomes" id="UP000071561"/>
    </source>
</evidence>
<protein>
    <submittedName>
        <fullName evidence="3">Uncharacterized protein</fullName>
    </submittedName>
</protein>
<reference evidence="3 4" key="1">
    <citation type="submission" date="2016-03" db="EMBL/GenBank/DDBJ databases">
        <title>Complete genome sequence of Pedobacter cryoconitis PAMC 27485.</title>
        <authorList>
            <person name="Lee J."/>
            <person name="Kim O.-S."/>
        </authorList>
    </citation>
    <scope>NUCLEOTIDE SEQUENCE [LARGE SCALE GENOMIC DNA]</scope>
    <source>
        <strain evidence="3 4">PAMC 27485</strain>
    </source>
</reference>
<evidence type="ECO:0000256" key="1">
    <source>
        <dbReference type="SAM" id="Coils"/>
    </source>
</evidence>
<keyword evidence="2" id="KW-0472">Membrane</keyword>
<gene>
    <name evidence="3" type="ORF">AY601_1119</name>
</gene>
<sequence>MDKLKEYLQNNRDKLDIYKPDGIEFEKILSEVKGQPKPPKIKRYWWIGIAASIVLGLIISHIAYKNDPRNVIREKEVATISQRKIVAKDSVVKYEEQSTVNENAPLAHKVDHTENILAGVNKEKKSNDVQLKKVKEIDSINLVYKKIINKYLIDINRVLASDQVELKEVNRQLQEMELDEEKIRGLIREFGPKENLIEAMIRLNQQKIIYLKRVYQPLVKREKFL</sequence>
<evidence type="ECO:0000313" key="3">
    <source>
        <dbReference type="EMBL" id="AMP98046.1"/>
    </source>
</evidence>
<keyword evidence="2" id="KW-0812">Transmembrane</keyword>
<keyword evidence="4" id="KW-1185">Reference proteome</keyword>
<feature type="coiled-coil region" evidence="1">
    <location>
        <begin position="159"/>
        <end position="189"/>
    </location>
</feature>
<dbReference type="Proteomes" id="UP000071561">
    <property type="component" value="Chromosome"/>
</dbReference>